<dbReference type="InterPro" id="IPR037460">
    <property type="entry name" value="SEST-like"/>
</dbReference>
<feature type="domain" description="SGNH hydrolase-type esterase" evidence="1">
    <location>
        <begin position="12"/>
        <end position="255"/>
    </location>
</feature>
<proteinExistence type="predicted"/>
<evidence type="ECO:0000313" key="2">
    <source>
        <dbReference type="EMBL" id="PMD46876.1"/>
    </source>
</evidence>
<dbReference type="PANTHER" id="PTHR37981:SF1">
    <property type="entry name" value="SGNH HYDROLASE-TYPE ESTERASE DOMAIN-CONTAINING PROTEIN"/>
    <property type="match status" value="1"/>
</dbReference>
<reference evidence="2 3" key="1">
    <citation type="submission" date="2016-04" db="EMBL/GenBank/DDBJ databases">
        <title>A degradative enzymes factory behind the ericoid mycorrhizal symbiosis.</title>
        <authorList>
            <consortium name="DOE Joint Genome Institute"/>
            <person name="Martino E."/>
            <person name="Morin E."/>
            <person name="Grelet G."/>
            <person name="Kuo A."/>
            <person name="Kohler A."/>
            <person name="Daghino S."/>
            <person name="Barry K."/>
            <person name="Choi C."/>
            <person name="Cichocki N."/>
            <person name="Clum A."/>
            <person name="Copeland A."/>
            <person name="Hainaut M."/>
            <person name="Haridas S."/>
            <person name="Labutti K."/>
            <person name="Lindquist E."/>
            <person name="Lipzen A."/>
            <person name="Khouja H.-R."/>
            <person name="Murat C."/>
            <person name="Ohm R."/>
            <person name="Olson A."/>
            <person name="Spatafora J."/>
            <person name="Veneault-Fourrey C."/>
            <person name="Henrissat B."/>
            <person name="Grigoriev I."/>
            <person name="Martin F."/>
            <person name="Perotto S."/>
        </authorList>
    </citation>
    <scope>NUCLEOTIDE SEQUENCE [LARGE SCALE GENOMIC DNA]</scope>
    <source>
        <strain evidence="2 3">F</strain>
    </source>
</reference>
<dbReference type="InterPro" id="IPR036514">
    <property type="entry name" value="SGNH_hydro_sf"/>
</dbReference>
<evidence type="ECO:0000259" key="1">
    <source>
        <dbReference type="Pfam" id="PF13472"/>
    </source>
</evidence>
<dbReference type="SUPFAM" id="SSF52266">
    <property type="entry name" value="SGNH hydrolase"/>
    <property type="match status" value="1"/>
</dbReference>
<dbReference type="Gene3D" id="3.40.50.1110">
    <property type="entry name" value="SGNH hydrolase"/>
    <property type="match status" value="1"/>
</dbReference>
<gene>
    <name evidence="2" type="ORF">L207DRAFT_507718</name>
</gene>
<dbReference type="PANTHER" id="PTHR37981">
    <property type="entry name" value="LIPASE 2"/>
    <property type="match status" value="1"/>
</dbReference>
<dbReference type="Pfam" id="PF13472">
    <property type="entry name" value="Lipase_GDSL_2"/>
    <property type="match status" value="1"/>
</dbReference>
<accession>A0A2J6S7Z7</accession>
<evidence type="ECO:0000313" key="3">
    <source>
        <dbReference type="Proteomes" id="UP000235786"/>
    </source>
</evidence>
<keyword evidence="2" id="KW-0378">Hydrolase</keyword>
<dbReference type="OrthoDB" id="21678at2759"/>
<dbReference type="Proteomes" id="UP000235786">
    <property type="component" value="Unassembled WGS sequence"/>
</dbReference>
<name>A0A2J6S7Z7_HYAVF</name>
<dbReference type="GO" id="GO:0016788">
    <property type="term" value="F:hydrolase activity, acting on ester bonds"/>
    <property type="evidence" value="ECO:0007669"/>
    <property type="project" value="InterPro"/>
</dbReference>
<dbReference type="AlphaFoldDB" id="A0A2J6S7Z7"/>
<protein>
    <submittedName>
        <fullName evidence="2">SGNH hydrolase</fullName>
    </submittedName>
</protein>
<dbReference type="InterPro" id="IPR013830">
    <property type="entry name" value="SGNH_hydro"/>
</dbReference>
<dbReference type="EMBL" id="KZ613939">
    <property type="protein sequence ID" value="PMD46876.1"/>
    <property type="molecule type" value="Genomic_DNA"/>
</dbReference>
<keyword evidence="3" id="KW-1185">Reference proteome</keyword>
<sequence>MTSTNPIHIASLGSSFAAGPSIPPRITPRAARRSGANYAHIVASHFHAQLTDLSVSGATLKNITSEPQTTKWPSETFPPQIEGLNPDTNLVLLLGGGNDLGYIGGIMSDTLQMTFLGRLLAWFLPSREPVTLEAEDIKERFVEIVDLAREKAPGCKVLLVEYLTLFGGNAAPGVGLGSGWSEEGVEKHRVVAKRLSEGYRLAAKAREECCAVVGVAEKSWEHDIGSEEPWVEGFGWSTLFKRSAPYHPNAEGMKAVAGMILTELKALGWY</sequence>
<organism evidence="2 3">
    <name type="scientific">Hyaloscypha variabilis (strain UAMH 11265 / GT02V1 / F)</name>
    <name type="common">Meliniomyces variabilis</name>
    <dbReference type="NCBI Taxonomy" id="1149755"/>
    <lineage>
        <taxon>Eukaryota</taxon>
        <taxon>Fungi</taxon>
        <taxon>Dikarya</taxon>
        <taxon>Ascomycota</taxon>
        <taxon>Pezizomycotina</taxon>
        <taxon>Leotiomycetes</taxon>
        <taxon>Helotiales</taxon>
        <taxon>Hyaloscyphaceae</taxon>
        <taxon>Hyaloscypha</taxon>
        <taxon>Hyaloscypha variabilis</taxon>
    </lineage>
</organism>
<dbReference type="GO" id="GO:0006629">
    <property type="term" value="P:lipid metabolic process"/>
    <property type="evidence" value="ECO:0007669"/>
    <property type="project" value="TreeGrafter"/>
</dbReference>